<evidence type="ECO:0000256" key="8">
    <source>
        <dbReference type="HAMAP-Rule" id="MF_01430"/>
    </source>
</evidence>
<dbReference type="AlphaFoldDB" id="A0A447D2J9"/>
<evidence type="ECO:0000256" key="9">
    <source>
        <dbReference type="NCBIfam" id="TIGR03303"/>
    </source>
</evidence>
<evidence type="ECO:0000256" key="7">
    <source>
        <dbReference type="ARBA" id="ARBA00023237"/>
    </source>
</evidence>
<dbReference type="Gene3D" id="3.10.20.310">
    <property type="entry name" value="membrane protein fhac"/>
    <property type="match status" value="5"/>
</dbReference>
<evidence type="ECO:0000256" key="6">
    <source>
        <dbReference type="ARBA" id="ARBA00023136"/>
    </source>
</evidence>
<sequence length="856" mass="94240" precursor="true">MALGLKTNRAFAAVGLMIAQAFAAGSVGTVTASAVTVKTVSVVTVSASVMTMATTTRAMAQSASQIVVEGNRRVEADTIRSYFRLGPGERLDAAKIDQALKALYATGLFQDVRISPAGGRIVVSVVENAVVNRVAFEGNRRLKDEQLNTEIQSRPRGTFSRAIVQSDTQRIVELYQRSGRFDVRVEPKIIELPNGRVDLVFEIDEGPKTGVAKVVFVGNKSFSDWRLKDVIKTGETNLLSWLKSNDIFDPDRVEVDRDLIRRFYLRSGFADVRVVAATSEYDPSRKGFVVTFTIDEGDRYKFGNVEIQSSVRSIDVDRLRAKLRTKSGGIYNADAVEKTVEDLTIEVAKLGYPFASIRPRGDRDFGARLVNVVYVMEEGQRAYIERINIRGNTRTRDYVIRREFDIVEGDAYNRALIDRAERRIKNLNYFKTVRVTNEPGSAPDRVIVNVDVEEQPTGEFSVSGGYSTADGLIGEVSVGERNLLGRGHVARAALQYGTRARGFELSFVEPYLMGQRLALGLDVFGKETTSRNYLSYTSSTIGGNIKLGIPITDNIVFQPRYSAYRQELKLPAEYNNCNDLNPNAAAGTFPTPLHQNDVFPSNGNQPFTFNCYQDGEASLAVRRELANGPVFVSLVGFTTSYNTLDNNKAPTNGLLVTLTQDFAGAGGDVKYSKTLLDTRLYNEVLPDVVALLRFQGGYATGWGGSDLRMLDHFQGGPNIVRGFAPAGWGPRDLTWGTNNDALGGSMFWGASLEVQTPLFFAPKDFGMKLAAFADAGQLLDYRGPTTWAERGLIMSCPGQPANVVCFGDDSTIRSSVGVGLIWNSPFGPLRFDIAYPLTYESYDRKQVFRFGGGTKF</sequence>
<evidence type="ECO:0000256" key="3">
    <source>
        <dbReference type="ARBA" id="ARBA00022692"/>
    </source>
</evidence>
<dbReference type="EMBL" id="UWOC01000213">
    <property type="protein sequence ID" value="VCU11736.1"/>
    <property type="molecule type" value="Genomic_DNA"/>
</dbReference>
<comment type="subunit">
    <text evidence="8">Part of the Bam complex.</text>
</comment>
<dbReference type="PANTHER" id="PTHR12815:SF23">
    <property type="entry name" value="OUTER MEMBRANE PROTEIN ASSEMBLY FACTOR BAMA"/>
    <property type="match status" value="1"/>
</dbReference>
<comment type="function">
    <text evidence="8">Part of the outer membrane protein assembly complex, which is involved in assembly and insertion of beta-barrel proteins into the outer membrane.</text>
</comment>
<organism evidence="11 12">
    <name type="scientific">Rhodoplanes serenus</name>
    <dbReference type="NCBI Taxonomy" id="200615"/>
    <lineage>
        <taxon>Bacteria</taxon>
        <taxon>Pseudomonadati</taxon>
        <taxon>Pseudomonadota</taxon>
        <taxon>Alphaproteobacteria</taxon>
        <taxon>Hyphomicrobiales</taxon>
        <taxon>Nitrobacteraceae</taxon>
        <taxon>Rhodoplanes</taxon>
    </lineage>
</organism>
<dbReference type="Proteomes" id="UP000289200">
    <property type="component" value="Unassembled WGS sequence"/>
</dbReference>
<dbReference type="InterPro" id="IPR010827">
    <property type="entry name" value="BamA/TamA_POTRA"/>
</dbReference>
<dbReference type="NCBIfam" id="TIGR03303">
    <property type="entry name" value="OM_YaeT"/>
    <property type="match status" value="1"/>
</dbReference>
<keyword evidence="2 8" id="KW-1134">Transmembrane beta strand</keyword>
<dbReference type="InterPro" id="IPR039910">
    <property type="entry name" value="D15-like"/>
</dbReference>
<keyword evidence="7 8" id="KW-0998">Cell outer membrane</keyword>
<proteinExistence type="inferred from homology"/>
<keyword evidence="3 8" id="KW-0812">Transmembrane</keyword>
<name>A0A447D2J9_9BRAD</name>
<dbReference type="InterPro" id="IPR034746">
    <property type="entry name" value="POTRA"/>
</dbReference>
<evidence type="ECO:0000256" key="4">
    <source>
        <dbReference type="ARBA" id="ARBA00022729"/>
    </source>
</evidence>
<reference evidence="12" key="1">
    <citation type="submission" date="2018-10" db="EMBL/GenBank/DDBJ databases">
        <authorList>
            <person name="Peiro R."/>
            <person name="Begona"/>
            <person name="Cbmso G."/>
            <person name="Lopez M."/>
            <person name="Gonzalez S."/>
            <person name="Sacristan E."/>
            <person name="Castillo E."/>
        </authorList>
    </citation>
    <scope>NUCLEOTIDE SEQUENCE [LARGE SCALE GENOMIC DNA]</scope>
</reference>
<dbReference type="PANTHER" id="PTHR12815">
    <property type="entry name" value="SORTING AND ASSEMBLY MACHINERY SAMM50 PROTEIN FAMILY MEMBER"/>
    <property type="match status" value="1"/>
</dbReference>
<dbReference type="InterPro" id="IPR000184">
    <property type="entry name" value="Bac_surfAg_D15"/>
</dbReference>
<dbReference type="PROSITE" id="PS51779">
    <property type="entry name" value="POTRA"/>
    <property type="match status" value="3"/>
</dbReference>
<dbReference type="Gene3D" id="2.40.160.50">
    <property type="entry name" value="membrane protein fhac: a member of the omp85/tpsb transporter family"/>
    <property type="match status" value="1"/>
</dbReference>
<evidence type="ECO:0000256" key="1">
    <source>
        <dbReference type="ARBA" id="ARBA00004370"/>
    </source>
</evidence>
<dbReference type="GO" id="GO:0051205">
    <property type="term" value="P:protein insertion into membrane"/>
    <property type="evidence" value="ECO:0007669"/>
    <property type="project" value="UniProtKB-UniRule"/>
</dbReference>
<evidence type="ECO:0000313" key="11">
    <source>
        <dbReference type="EMBL" id="VCU11736.1"/>
    </source>
</evidence>
<evidence type="ECO:0000256" key="2">
    <source>
        <dbReference type="ARBA" id="ARBA00022452"/>
    </source>
</evidence>
<feature type="signal peptide" evidence="8">
    <location>
        <begin position="1"/>
        <end position="23"/>
    </location>
</feature>
<evidence type="ECO:0000313" key="12">
    <source>
        <dbReference type="Proteomes" id="UP000289200"/>
    </source>
</evidence>
<dbReference type="GO" id="GO:0009279">
    <property type="term" value="C:cell outer membrane"/>
    <property type="evidence" value="ECO:0007669"/>
    <property type="project" value="UniProtKB-SubCell"/>
</dbReference>
<accession>A0A447D2J9</accession>
<feature type="domain" description="POTRA" evidence="10">
    <location>
        <begin position="382"/>
        <end position="455"/>
    </location>
</feature>
<feature type="domain" description="POTRA" evidence="10">
    <location>
        <begin position="61"/>
        <end position="128"/>
    </location>
</feature>
<dbReference type="Pfam" id="PF01103">
    <property type="entry name" value="Omp85"/>
    <property type="match status" value="1"/>
</dbReference>
<evidence type="ECO:0000259" key="10">
    <source>
        <dbReference type="PROSITE" id="PS51779"/>
    </source>
</evidence>
<dbReference type="InterPro" id="IPR023707">
    <property type="entry name" value="OM_assembly_BamA"/>
</dbReference>
<dbReference type="Pfam" id="PF07244">
    <property type="entry name" value="POTRA"/>
    <property type="match status" value="5"/>
</dbReference>
<feature type="domain" description="POTRA" evidence="10">
    <location>
        <begin position="129"/>
        <end position="206"/>
    </location>
</feature>
<comment type="subcellular location">
    <subcellularLocation>
        <location evidence="8">Cell outer membrane</location>
    </subcellularLocation>
    <subcellularLocation>
        <location evidence="1">Membrane</location>
    </subcellularLocation>
</comment>
<dbReference type="PIRSF" id="PIRSF006076">
    <property type="entry name" value="OM_assembly_OMP85"/>
    <property type="match status" value="1"/>
</dbReference>
<dbReference type="HAMAP" id="MF_01430">
    <property type="entry name" value="OM_assembly_BamA"/>
    <property type="match status" value="1"/>
</dbReference>
<comment type="similarity">
    <text evidence="8">Belongs to the BamA family.</text>
</comment>
<keyword evidence="5 8" id="KW-0677">Repeat</keyword>
<gene>
    <name evidence="8 11" type="primary">bamA</name>
    <name evidence="11" type="ORF">RHODGE_RHODGE_04951</name>
</gene>
<keyword evidence="12" id="KW-1185">Reference proteome</keyword>
<evidence type="ECO:0000256" key="5">
    <source>
        <dbReference type="ARBA" id="ARBA00022737"/>
    </source>
</evidence>
<protein>
    <recommendedName>
        <fullName evidence="8 9">Outer membrane protein assembly factor BamA</fullName>
    </recommendedName>
</protein>
<keyword evidence="4 8" id="KW-0732">Signal</keyword>
<dbReference type="GO" id="GO:0043165">
    <property type="term" value="P:Gram-negative-bacterium-type cell outer membrane assembly"/>
    <property type="evidence" value="ECO:0007669"/>
    <property type="project" value="UniProtKB-UniRule"/>
</dbReference>
<comment type="caution">
    <text evidence="11">The sequence shown here is derived from an EMBL/GenBank/DDBJ whole genome shotgun (WGS) entry which is preliminary data.</text>
</comment>
<keyword evidence="6 8" id="KW-0472">Membrane</keyword>
<feature type="chain" id="PRO_5019594834" description="Outer membrane protein assembly factor BamA" evidence="8">
    <location>
        <begin position="24"/>
        <end position="856"/>
    </location>
</feature>